<evidence type="ECO:0000256" key="2">
    <source>
        <dbReference type="ARBA" id="ARBA00006706"/>
    </source>
</evidence>
<dbReference type="Proteomes" id="UP000634136">
    <property type="component" value="Unassembled WGS sequence"/>
</dbReference>
<evidence type="ECO:0000313" key="9">
    <source>
        <dbReference type="Proteomes" id="UP000634136"/>
    </source>
</evidence>
<dbReference type="SUPFAM" id="SSF48576">
    <property type="entry name" value="Terpenoid synthases"/>
    <property type="match status" value="1"/>
</dbReference>
<reference evidence="8" key="1">
    <citation type="submission" date="2020-09" db="EMBL/GenBank/DDBJ databases">
        <title>Genome-Enabled Discovery of Anthraquinone Biosynthesis in Senna tora.</title>
        <authorList>
            <person name="Kang S.-H."/>
            <person name="Pandey R.P."/>
            <person name="Lee C.-M."/>
            <person name="Sim J.-S."/>
            <person name="Jeong J.-T."/>
            <person name="Choi B.-S."/>
            <person name="Jung M."/>
            <person name="Ginzburg D."/>
            <person name="Zhao K."/>
            <person name="Won S.Y."/>
            <person name="Oh T.-J."/>
            <person name="Yu Y."/>
            <person name="Kim N.-H."/>
            <person name="Lee O.R."/>
            <person name="Lee T.-H."/>
            <person name="Bashyal P."/>
            <person name="Kim T.-S."/>
            <person name="Lee W.-H."/>
            <person name="Kawkins C."/>
            <person name="Kim C.-K."/>
            <person name="Kim J.S."/>
            <person name="Ahn B.O."/>
            <person name="Rhee S.Y."/>
            <person name="Sohng J.K."/>
        </authorList>
    </citation>
    <scope>NUCLEOTIDE SEQUENCE</scope>
    <source>
        <tissue evidence="8">Leaf</tissue>
    </source>
</reference>
<dbReference type="GO" id="GO:0046872">
    <property type="term" value="F:metal ion binding"/>
    <property type="evidence" value="ECO:0007669"/>
    <property type="project" value="UniProtKB-KW"/>
</dbReference>
<dbReference type="Gene3D" id="1.10.600.10">
    <property type="entry name" value="Farnesyl Diphosphate Synthase"/>
    <property type="match status" value="1"/>
</dbReference>
<evidence type="ECO:0000256" key="4">
    <source>
        <dbReference type="ARBA" id="ARBA00022723"/>
    </source>
</evidence>
<dbReference type="NCBIfam" id="TIGR02749">
    <property type="entry name" value="prenyl_cyano"/>
    <property type="match status" value="1"/>
</dbReference>
<dbReference type="PROSITE" id="PS00444">
    <property type="entry name" value="POLYPRENYL_SYNTHASE_2"/>
    <property type="match status" value="1"/>
</dbReference>
<dbReference type="InterPro" id="IPR033749">
    <property type="entry name" value="Polyprenyl_synt_CS"/>
</dbReference>
<protein>
    <submittedName>
        <fullName evidence="8">Putative solanesyl-diphosphate synthase 3, chloroplastic</fullName>
    </submittedName>
</protein>
<dbReference type="InterPro" id="IPR000092">
    <property type="entry name" value="Polyprenyl_synt"/>
</dbReference>
<keyword evidence="3 7" id="KW-0808">Transferase</keyword>
<dbReference type="EMBL" id="JAAIUW010000007">
    <property type="protein sequence ID" value="KAF7822562.1"/>
    <property type="molecule type" value="Genomic_DNA"/>
</dbReference>
<evidence type="ECO:0000256" key="3">
    <source>
        <dbReference type="ARBA" id="ARBA00022679"/>
    </source>
</evidence>
<evidence type="ECO:0000256" key="6">
    <source>
        <dbReference type="ARBA" id="ARBA00023229"/>
    </source>
</evidence>
<dbReference type="SFLD" id="SFLDS00005">
    <property type="entry name" value="Isoprenoid_Synthase_Type_I"/>
    <property type="match status" value="1"/>
</dbReference>
<dbReference type="CDD" id="cd00685">
    <property type="entry name" value="Trans_IPPS_HT"/>
    <property type="match status" value="1"/>
</dbReference>
<dbReference type="InterPro" id="IPR008949">
    <property type="entry name" value="Isoprenoid_synthase_dom_sf"/>
</dbReference>
<dbReference type="GO" id="GO:0008299">
    <property type="term" value="P:isoprenoid biosynthetic process"/>
    <property type="evidence" value="ECO:0007669"/>
    <property type="project" value="UniProtKB-KW"/>
</dbReference>
<evidence type="ECO:0000256" key="1">
    <source>
        <dbReference type="ARBA" id="ARBA00001946"/>
    </source>
</evidence>
<keyword evidence="5" id="KW-0460">Magnesium</keyword>
<dbReference type="Pfam" id="PF00348">
    <property type="entry name" value="polyprenyl_synt"/>
    <property type="match status" value="1"/>
</dbReference>
<proteinExistence type="inferred from homology"/>
<organism evidence="8 9">
    <name type="scientific">Senna tora</name>
    <dbReference type="NCBI Taxonomy" id="362788"/>
    <lineage>
        <taxon>Eukaryota</taxon>
        <taxon>Viridiplantae</taxon>
        <taxon>Streptophyta</taxon>
        <taxon>Embryophyta</taxon>
        <taxon>Tracheophyta</taxon>
        <taxon>Spermatophyta</taxon>
        <taxon>Magnoliopsida</taxon>
        <taxon>eudicotyledons</taxon>
        <taxon>Gunneridae</taxon>
        <taxon>Pentapetalae</taxon>
        <taxon>rosids</taxon>
        <taxon>fabids</taxon>
        <taxon>Fabales</taxon>
        <taxon>Fabaceae</taxon>
        <taxon>Caesalpinioideae</taxon>
        <taxon>Cassia clade</taxon>
        <taxon>Senna</taxon>
    </lineage>
</organism>
<comment type="cofactor">
    <cofactor evidence="1">
        <name>Mg(2+)</name>
        <dbReference type="ChEBI" id="CHEBI:18420"/>
    </cofactor>
</comment>
<dbReference type="PANTHER" id="PTHR12001">
    <property type="entry name" value="GERANYLGERANYL PYROPHOSPHATE SYNTHASE"/>
    <property type="match status" value="1"/>
</dbReference>
<keyword evidence="9" id="KW-1185">Reference proteome</keyword>
<sequence>MMSVTSRSLDFTAKNWVASCGCSSNASFERYSVRNYAKLSSRGWSRGYGARKSVCCKRGSTQCRVSSMKTAEPTVNGRLNSKGLFSTGLDLKNYSETPISPAKLFEVVADDLITLNKNLKSIVGAENPVLMSAAEQIFSAGGKRMRPALVFLVSRATAELVGLKELTLKHRRLAEIIEMIHTASLIHDDVLDESNLRRGKETVHQLFGTRVAVLAGDFMFAQSSWYLANLENLDVIKLISQVIKDFASGEIKQASSLFDCDVQLEEYLTKSYYKTASLIAASTKGAAIFSGADNSIIEKMYEYGRNLGLSFQVVDDILDFTQTAEQLGKPAASDLAKGNLTAPVIFALEKEQKLRDIIESEFSETGSFDEAIALVKGSGGIERAQELAKEKADLALQNLQCLPPSVFRLALEDMVAYNLQRIA</sequence>
<accession>A0A834WH63</accession>
<evidence type="ECO:0000256" key="5">
    <source>
        <dbReference type="ARBA" id="ARBA00022842"/>
    </source>
</evidence>
<evidence type="ECO:0000256" key="7">
    <source>
        <dbReference type="RuleBase" id="RU004466"/>
    </source>
</evidence>
<dbReference type="GO" id="GO:0004659">
    <property type="term" value="F:prenyltransferase activity"/>
    <property type="evidence" value="ECO:0007669"/>
    <property type="project" value="InterPro"/>
</dbReference>
<keyword evidence="6" id="KW-0414">Isoprene biosynthesis</keyword>
<name>A0A834WH63_9FABA</name>
<gene>
    <name evidence="8" type="ORF">G2W53_020706</name>
</gene>
<keyword evidence="4" id="KW-0479">Metal-binding</keyword>
<dbReference type="AlphaFoldDB" id="A0A834WH63"/>
<comment type="caution">
    <text evidence="8">The sequence shown here is derived from an EMBL/GenBank/DDBJ whole genome shotgun (WGS) entry which is preliminary data.</text>
</comment>
<comment type="similarity">
    <text evidence="2 7">Belongs to the FPP/GGPP synthase family.</text>
</comment>
<dbReference type="PANTHER" id="PTHR12001:SF69">
    <property type="entry name" value="ALL TRANS-POLYPRENYL-DIPHOSPHATE SYNTHASE PDSS1"/>
    <property type="match status" value="1"/>
</dbReference>
<dbReference type="GO" id="GO:0009507">
    <property type="term" value="C:chloroplast"/>
    <property type="evidence" value="ECO:0007669"/>
    <property type="project" value="TreeGrafter"/>
</dbReference>
<dbReference type="PROSITE" id="PS00723">
    <property type="entry name" value="POLYPRENYL_SYNTHASE_1"/>
    <property type="match status" value="1"/>
</dbReference>
<dbReference type="GO" id="GO:0010236">
    <property type="term" value="P:plastoquinone biosynthetic process"/>
    <property type="evidence" value="ECO:0007669"/>
    <property type="project" value="TreeGrafter"/>
</dbReference>
<dbReference type="OrthoDB" id="9927103at2759"/>
<evidence type="ECO:0000313" key="8">
    <source>
        <dbReference type="EMBL" id="KAF7822562.1"/>
    </source>
</evidence>